<proteinExistence type="predicted"/>
<dbReference type="HOGENOM" id="CLU_1215237_0_0_1"/>
<dbReference type="RefSeq" id="XP_007929143.1">
    <property type="nucleotide sequence ID" value="XM_007930952.1"/>
</dbReference>
<organism evidence="1 2">
    <name type="scientific">Pseudocercospora fijiensis (strain CIRAD86)</name>
    <name type="common">Black leaf streak disease fungus</name>
    <name type="synonym">Mycosphaerella fijiensis</name>
    <dbReference type="NCBI Taxonomy" id="383855"/>
    <lineage>
        <taxon>Eukaryota</taxon>
        <taxon>Fungi</taxon>
        <taxon>Dikarya</taxon>
        <taxon>Ascomycota</taxon>
        <taxon>Pezizomycotina</taxon>
        <taxon>Dothideomycetes</taxon>
        <taxon>Dothideomycetidae</taxon>
        <taxon>Mycosphaerellales</taxon>
        <taxon>Mycosphaerellaceae</taxon>
        <taxon>Pseudocercospora</taxon>
    </lineage>
</organism>
<dbReference type="EMBL" id="KB446561">
    <property type="protein sequence ID" value="EME80085.1"/>
    <property type="molecule type" value="Genomic_DNA"/>
</dbReference>
<dbReference type="KEGG" id="pfj:MYCFIDRAFT_177067"/>
<dbReference type="Proteomes" id="UP000016932">
    <property type="component" value="Unassembled WGS sequence"/>
</dbReference>
<dbReference type="VEuPathDB" id="FungiDB:MYCFIDRAFT_177067"/>
<sequence>MCTNRIFDAPQKRFDVDAPEGIWPEVGWSVGRTPCFAQEGVQSVGLRVYVRWLIDACARSKPQDPVFQTCISRSVTDTTKHSASVQFPSSRPSSSIASAAKSEIVHLLSTTLAYPFRGSLAKLYSLFSPRGIFIFGTTGRDVVVSQIGTLGIPFLITYLMLREIALPSFDSFPIRGRSRHYIVRTETAHHSSFSRRILRDRKLRWGIFDSADDRPGRRQSIRANQHIP</sequence>
<accession>M2YQT2</accession>
<reference evidence="1 2" key="1">
    <citation type="journal article" date="2012" name="PLoS Pathog.">
        <title>Diverse lifestyles and strategies of plant pathogenesis encoded in the genomes of eighteen Dothideomycetes fungi.</title>
        <authorList>
            <person name="Ohm R.A."/>
            <person name="Feau N."/>
            <person name="Henrissat B."/>
            <person name="Schoch C.L."/>
            <person name="Horwitz B.A."/>
            <person name="Barry K.W."/>
            <person name="Condon B.J."/>
            <person name="Copeland A.C."/>
            <person name="Dhillon B."/>
            <person name="Glaser F."/>
            <person name="Hesse C.N."/>
            <person name="Kosti I."/>
            <person name="LaButti K."/>
            <person name="Lindquist E.A."/>
            <person name="Lucas S."/>
            <person name="Salamov A.A."/>
            <person name="Bradshaw R.E."/>
            <person name="Ciuffetti L."/>
            <person name="Hamelin R.C."/>
            <person name="Kema G.H.J."/>
            <person name="Lawrence C."/>
            <person name="Scott J.A."/>
            <person name="Spatafora J.W."/>
            <person name="Turgeon B.G."/>
            <person name="de Wit P.J.G.M."/>
            <person name="Zhong S."/>
            <person name="Goodwin S.B."/>
            <person name="Grigoriev I.V."/>
        </authorList>
    </citation>
    <scope>NUCLEOTIDE SEQUENCE [LARGE SCALE GENOMIC DNA]</scope>
    <source>
        <strain evidence="1 2">CIRAD86</strain>
    </source>
</reference>
<name>M2YQT2_PSEFD</name>
<evidence type="ECO:0000313" key="1">
    <source>
        <dbReference type="EMBL" id="EME80085.1"/>
    </source>
</evidence>
<evidence type="ECO:0000313" key="2">
    <source>
        <dbReference type="Proteomes" id="UP000016932"/>
    </source>
</evidence>
<keyword evidence="2" id="KW-1185">Reference proteome</keyword>
<dbReference type="GeneID" id="19333681"/>
<dbReference type="AlphaFoldDB" id="M2YQT2"/>
<protein>
    <submittedName>
        <fullName evidence="1">Uncharacterized protein</fullName>
    </submittedName>
</protein>
<gene>
    <name evidence="1" type="ORF">MYCFIDRAFT_177067</name>
</gene>